<gene>
    <name evidence="1" type="ORF">SAMN04488524_3219</name>
</gene>
<proteinExistence type="predicted"/>
<dbReference type="Proteomes" id="UP000192756">
    <property type="component" value="Unassembled WGS sequence"/>
</dbReference>
<dbReference type="AlphaFoldDB" id="A0A1W2CVD9"/>
<reference evidence="2" key="1">
    <citation type="submission" date="2017-04" db="EMBL/GenBank/DDBJ databases">
        <authorList>
            <person name="Varghese N."/>
            <person name="Submissions S."/>
        </authorList>
    </citation>
    <scope>NUCLEOTIDE SEQUENCE [LARGE SCALE GENOMIC DNA]</scope>
    <source>
        <strain evidence="2">DSM 12126</strain>
    </source>
</reference>
<organism evidence="1 2">
    <name type="scientific">Pedobacter africanus</name>
    <dbReference type="NCBI Taxonomy" id="151894"/>
    <lineage>
        <taxon>Bacteria</taxon>
        <taxon>Pseudomonadati</taxon>
        <taxon>Bacteroidota</taxon>
        <taxon>Sphingobacteriia</taxon>
        <taxon>Sphingobacteriales</taxon>
        <taxon>Sphingobacteriaceae</taxon>
        <taxon>Pedobacter</taxon>
    </lineage>
</organism>
<dbReference type="STRING" id="151894.SAMN04488524_3219"/>
<evidence type="ECO:0000313" key="2">
    <source>
        <dbReference type="Proteomes" id="UP000192756"/>
    </source>
</evidence>
<evidence type="ECO:0000313" key="1">
    <source>
        <dbReference type="EMBL" id="SMC88678.1"/>
    </source>
</evidence>
<sequence length="119" mass="13450">MVFVLLLVGTLTVFALSSDSYRKHAVFQECIKYNGPQNPVFPTDILEQNNWNSLIGNPFPYCFGGSKLCAICFENMNLTPADARWILYDYYIMNASFPMNGSPITDSNGNTIWVYTKSL</sequence>
<dbReference type="EMBL" id="FWXT01000002">
    <property type="protein sequence ID" value="SMC88678.1"/>
    <property type="molecule type" value="Genomic_DNA"/>
</dbReference>
<name>A0A1W2CVD9_9SPHI</name>
<accession>A0A1W2CVD9</accession>
<keyword evidence="2" id="KW-1185">Reference proteome</keyword>
<protein>
    <submittedName>
        <fullName evidence="1">Uncharacterized protein</fullName>
    </submittedName>
</protein>